<dbReference type="GeneID" id="303183695"/>
<dbReference type="EMBL" id="PNQX01000002">
    <property type="protein sequence ID" value="PMQ19717.1"/>
    <property type="molecule type" value="Genomic_DNA"/>
</dbReference>
<evidence type="ECO:0000313" key="1">
    <source>
        <dbReference type="EMBL" id="PMQ19717.1"/>
    </source>
</evidence>
<reference evidence="1 2" key="1">
    <citation type="journal article" date="2017" name="Elife">
        <title>Extensive horizontal gene transfer in cheese-associated bacteria.</title>
        <authorList>
            <person name="Bonham K.S."/>
            <person name="Wolfe B.E."/>
            <person name="Dutton R.J."/>
        </authorList>
    </citation>
    <scope>NUCLEOTIDE SEQUENCE [LARGE SCALE GENOMIC DNA]</scope>
    <source>
        <strain evidence="1 2">JB182</strain>
    </source>
</reference>
<protein>
    <submittedName>
        <fullName evidence="1">Uncharacterized protein</fullName>
    </submittedName>
</protein>
<evidence type="ECO:0000313" key="2">
    <source>
        <dbReference type="Proteomes" id="UP000235739"/>
    </source>
</evidence>
<dbReference type="Proteomes" id="UP000235739">
    <property type="component" value="Unassembled WGS sequence"/>
</dbReference>
<dbReference type="AlphaFoldDB" id="A0A2N7S0Q8"/>
<proteinExistence type="predicted"/>
<accession>A0A2N7S0Q8</accession>
<sequence length="85" mass="8711">MAGVLEKVGQLDSATATQNAPEAAEFRVAADYLAAAASAETLRELAQLATARGEQDLANLLHQAAGLQLEVARLAGLMAGSRSCT</sequence>
<dbReference type="RefSeq" id="WP_041648263.1">
    <property type="nucleotide sequence ID" value="NZ_JABUYH010000019.1"/>
</dbReference>
<gene>
    <name evidence="1" type="ORF">CIK84_13830</name>
</gene>
<organism evidence="1 2">
    <name type="scientific">Glutamicibacter arilaitensis</name>
    <dbReference type="NCBI Taxonomy" id="256701"/>
    <lineage>
        <taxon>Bacteria</taxon>
        <taxon>Bacillati</taxon>
        <taxon>Actinomycetota</taxon>
        <taxon>Actinomycetes</taxon>
        <taxon>Micrococcales</taxon>
        <taxon>Micrococcaceae</taxon>
        <taxon>Glutamicibacter</taxon>
    </lineage>
</organism>
<comment type="caution">
    <text evidence="1">The sequence shown here is derived from an EMBL/GenBank/DDBJ whole genome shotgun (WGS) entry which is preliminary data.</text>
</comment>
<name>A0A2N7S0Q8_9MICC</name>